<evidence type="ECO:0000313" key="2">
    <source>
        <dbReference type="Proteomes" id="UP000494163"/>
    </source>
</evidence>
<dbReference type="OMA" id="EMSAATC"/>
<evidence type="ECO:0000313" key="1">
    <source>
        <dbReference type="EMBL" id="ALC39143.1"/>
    </source>
</evidence>
<protein>
    <submittedName>
        <fullName evidence="1">CG31714</fullName>
    </submittedName>
</protein>
<keyword evidence="2" id="KW-1185">Reference proteome</keyword>
<dbReference type="OrthoDB" id="7866432at2759"/>
<dbReference type="Proteomes" id="UP000494163">
    <property type="component" value="Chromosome 2L"/>
</dbReference>
<accession>A0A0M3QTL9</accession>
<name>A0A0M3QTL9_DROBS</name>
<organism evidence="1 2">
    <name type="scientific">Drosophila busckii</name>
    <name type="common">Fruit fly</name>
    <dbReference type="NCBI Taxonomy" id="30019"/>
    <lineage>
        <taxon>Eukaryota</taxon>
        <taxon>Metazoa</taxon>
        <taxon>Ecdysozoa</taxon>
        <taxon>Arthropoda</taxon>
        <taxon>Hexapoda</taxon>
        <taxon>Insecta</taxon>
        <taxon>Pterygota</taxon>
        <taxon>Neoptera</taxon>
        <taxon>Endopterygota</taxon>
        <taxon>Diptera</taxon>
        <taxon>Brachycera</taxon>
        <taxon>Muscomorpha</taxon>
        <taxon>Ephydroidea</taxon>
        <taxon>Drosophilidae</taxon>
        <taxon>Drosophila</taxon>
    </lineage>
</organism>
<proteinExistence type="predicted"/>
<dbReference type="AlphaFoldDB" id="A0A0M3QTL9"/>
<sequence length="425" mass="43969">MLRQLYKCKILLNCLLIGRLGFGILFCFVLKAESQLRGPPFLSSGSGSSTQSGSSLKQTKFSTSKTSLEDNYCTTTTASINSPLSFYTNHDKEKENECLAASTAAAAVAAASSSGKQALELSAAAAAAGTATVQLPLTIISTAPRSGQAGNNAETLLNAHQPLTVAATAAGTASPAARCCALLSGSNNVEALGAGNALGYAYDAYTLAGGLTGSLGRRLLHQQHQQHLHQQQQQQQQHFATATCDEYVGVETLDILQGVAADSIIGILPAGAPHYVPLQHNPYVDFLPSTLMLSMPTATPAAMPPPPTISGNLSGNISSATLPTPKTQKRVTILEPTSRTTFDPLLPTMVAAVVSTTTTTSTASTTAASTPTTQSAQLDSSHATLDRITHDLDYLLNRGALDVDAAAAAAATAEAQQQSQLSSKL</sequence>
<dbReference type="EMBL" id="CP012523">
    <property type="protein sequence ID" value="ALC39143.1"/>
    <property type="molecule type" value="Genomic_DNA"/>
</dbReference>
<reference evidence="1 2" key="1">
    <citation type="submission" date="2015-08" db="EMBL/GenBank/DDBJ databases">
        <title>Ancestral chromatin configuration constrains chromatin evolution on differentiating sex chromosomes in Drosophila.</title>
        <authorList>
            <person name="Zhou Q."/>
            <person name="Bachtrog D."/>
        </authorList>
    </citation>
    <scope>NUCLEOTIDE SEQUENCE [LARGE SCALE GENOMIC DNA]</scope>
    <source>
        <tissue evidence="1">Whole larvae</tissue>
    </source>
</reference>
<gene>
    <name evidence="1" type="ORF">Dbus_chr2Lg1228</name>
</gene>